<dbReference type="CDD" id="cd00322">
    <property type="entry name" value="FNR_like"/>
    <property type="match status" value="1"/>
</dbReference>
<sequence length="334" mass="36846">MASNSQTELVSNDSYKPHVIRTAADVRQEGLHTVYVSDIKTVGDDIRIIHLKLPFDSPPIHHKAGQWLDVHIPGVQEIGGFTITSPPSAAILAPLNSHPYLELAVQKSPSNPPAAFLWRPIPEIKNAELQVRVGGNFVWPPPKLSSQEVSSIKRAVFIAGGVGINPLMSMISALSESSSWPRTVRIFYSIRLPTSSHQDPNDSNKLTVTPTRSLGSILFFTRLNSLVRDAKAWDSEGVNDIKFKLLVTGSSTTKGARLSEDMAGSLTPSLADVVYGRRIQWEEIREAIGGDNEEEKKDAVVYVCGPRDMTDEIVQGLKEKEGMGEERVLCEKWW</sequence>
<keyword evidence="1" id="KW-0560">Oxidoreductase</keyword>
<evidence type="ECO:0000256" key="2">
    <source>
        <dbReference type="ARBA" id="ARBA00023027"/>
    </source>
</evidence>
<dbReference type="PROSITE" id="PS51384">
    <property type="entry name" value="FAD_FR"/>
    <property type="match status" value="1"/>
</dbReference>
<dbReference type="PANTHER" id="PTHR46505">
    <property type="entry name" value="OXIDOREDUCTASE NAD-BINDING DOMAIN-CONTAINING PROTEIN 1"/>
    <property type="match status" value="1"/>
</dbReference>
<dbReference type="InterPro" id="IPR039261">
    <property type="entry name" value="FNR_nucleotide-bd"/>
</dbReference>
<protein>
    <recommendedName>
        <fullName evidence="3">FAD-binding FR-type domain-containing protein</fullName>
    </recommendedName>
</protein>
<evidence type="ECO:0000313" key="5">
    <source>
        <dbReference type="Proteomes" id="UP000053317"/>
    </source>
</evidence>
<reference evidence="4 5" key="1">
    <citation type="submission" date="2015-05" db="EMBL/GenBank/DDBJ databases">
        <title>Distinctive expansion of gene families associated with plant cell wall degradation and secondary metabolism in the genomes of grapevine trunk pathogens.</title>
        <authorList>
            <person name="Lawrence D.P."/>
            <person name="Travadon R."/>
            <person name="Rolshausen P.E."/>
            <person name="Baumgartner K."/>
        </authorList>
    </citation>
    <scope>NUCLEOTIDE SEQUENCE [LARGE SCALE GENOMIC DNA]</scope>
    <source>
        <strain evidence="4">UCRPC4</strain>
    </source>
</reference>
<evidence type="ECO:0000256" key="1">
    <source>
        <dbReference type="ARBA" id="ARBA00023002"/>
    </source>
</evidence>
<dbReference type="AlphaFoldDB" id="A0A0G2DVU0"/>
<comment type="caution">
    <text evidence="4">The sequence shown here is derived from an EMBL/GenBank/DDBJ whole genome shotgun (WGS) entry which is preliminary data.</text>
</comment>
<keyword evidence="2" id="KW-0520">NAD</keyword>
<dbReference type="Proteomes" id="UP000053317">
    <property type="component" value="Unassembled WGS sequence"/>
</dbReference>
<gene>
    <name evidence="4" type="ORF">UCRPC4_g06819</name>
</gene>
<dbReference type="OrthoDB" id="436496at2759"/>
<dbReference type="PANTHER" id="PTHR46505:SF1">
    <property type="entry name" value="OXIDOREDUCTASE NAD-BINDING DOMAIN-CONTAINING PROTEIN 1"/>
    <property type="match status" value="1"/>
</dbReference>
<dbReference type="SUPFAM" id="SSF52343">
    <property type="entry name" value="Ferredoxin reductase-like, C-terminal NADP-linked domain"/>
    <property type="match status" value="1"/>
</dbReference>
<accession>A0A0G2DVU0</accession>
<dbReference type="Gene3D" id="3.40.50.80">
    <property type="entry name" value="Nucleotide-binding domain of ferredoxin-NADP reductase (FNR) module"/>
    <property type="match status" value="1"/>
</dbReference>
<dbReference type="EMBL" id="LCWF01000233">
    <property type="protein sequence ID" value="KKY14286.1"/>
    <property type="molecule type" value="Genomic_DNA"/>
</dbReference>
<dbReference type="InterPro" id="IPR052128">
    <property type="entry name" value="Oxidoreductase_NAD-binding"/>
</dbReference>
<organism evidence="4 5">
    <name type="scientific">Phaeomoniella chlamydospora</name>
    <name type="common">Phaeoacremonium chlamydosporum</name>
    <dbReference type="NCBI Taxonomy" id="158046"/>
    <lineage>
        <taxon>Eukaryota</taxon>
        <taxon>Fungi</taxon>
        <taxon>Dikarya</taxon>
        <taxon>Ascomycota</taxon>
        <taxon>Pezizomycotina</taxon>
        <taxon>Eurotiomycetes</taxon>
        <taxon>Chaetothyriomycetidae</taxon>
        <taxon>Phaeomoniellales</taxon>
        <taxon>Phaeomoniellaceae</taxon>
        <taxon>Phaeomoniella</taxon>
    </lineage>
</organism>
<dbReference type="InterPro" id="IPR017927">
    <property type="entry name" value="FAD-bd_FR_type"/>
</dbReference>
<evidence type="ECO:0000259" key="3">
    <source>
        <dbReference type="PROSITE" id="PS51384"/>
    </source>
</evidence>
<dbReference type="GO" id="GO:0005739">
    <property type="term" value="C:mitochondrion"/>
    <property type="evidence" value="ECO:0007669"/>
    <property type="project" value="TreeGrafter"/>
</dbReference>
<name>A0A0G2DVU0_PHACM</name>
<evidence type="ECO:0000313" key="4">
    <source>
        <dbReference type="EMBL" id="KKY14286.1"/>
    </source>
</evidence>
<reference evidence="4 5" key="2">
    <citation type="submission" date="2015-05" db="EMBL/GenBank/DDBJ databases">
        <authorList>
            <person name="Morales-Cruz A."/>
            <person name="Amrine K.C."/>
            <person name="Cantu D."/>
        </authorList>
    </citation>
    <scope>NUCLEOTIDE SEQUENCE [LARGE SCALE GENOMIC DNA]</scope>
    <source>
        <strain evidence="4">UCRPC4</strain>
    </source>
</reference>
<feature type="domain" description="FAD-binding FR-type" evidence="3">
    <location>
        <begin position="29"/>
        <end position="140"/>
    </location>
</feature>
<proteinExistence type="predicted"/>
<dbReference type="GO" id="GO:0016491">
    <property type="term" value="F:oxidoreductase activity"/>
    <property type="evidence" value="ECO:0007669"/>
    <property type="project" value="UniProtKB-KW"/>
</dbReference>
<keyword evidence="5" id="KW-1185">Reference proteome</keyword>
<dbReference type="InterPro" id="IPR017938">
    <property type="entry name" value="Riboflavin_synthase-like_b-brl"/>
</dbReference>
<dbReference type="SUPFAM" id="SSF63380">
    <property type="entry name" value="Riboflavin synthase domain-like"/>
    <property type="match status" value="1"/>
</dbReference>
<dbReference type="Gene3D" id="2.40.30.10">
    <property type="entry name" value="Translation factors"/>
    <property type="match status" value="1"/>
</dbReference>